<evidence type="ECO:0000259" key="8">
    <source>
        <dbReference type="PROSITE" id="PS50928"/>
    </source>
</evidence>
<evidence type="ECO:0000256" key="3">
    <source>
        <dbReference type="ARBA" id="ARBA00022475"/>
    </source>
</evidence>
<dbReference type="RefSeq" id="WP_027845030.1">
    <property type="nucleotide sequence ID" value="NZ_LMTZ01000087.1"/>
</dbReference>
<dbReference type="PROSITE" id="PS50928">
    <property type="entry name" value="ABC_TM1"/>
    <property type="match status" value="1"/>
</dbReference>
<dbReference type="CDD" id="cd06261">
    <property type="entry name" value="TM_PBP2"/>
    <property type="match status" value="1"/>
</dbReference>
<dbReference type="PANTHER" id="PTHR30043">
    <property type="entry name" value="PHOSPHONATES TRANSPORT SYSTEM PERMEASE PROTEIN"/>
    <property type="match status" value="1"/>
</dbReference>
<dbReference type="Gene3D" id="1.10.3720.10">
    <property type="entry name" value="MetI-like"/>
    <property type="match status" value="1"/>
</dbReference>
<keyword evidence="5 7" id="KW-1133">Transmembrane helix</keyword>
<feature type="transmembrane region" description="Helical" evidence="7">
    <location>
        <begin position="235"/>
        <end position="253"/>
    </location>
</feature>
<comment type="caution">
    <text evidence="9">The sequence shown here is derived from an EMBL/GenBank/DDBJ whole genome shotgun (WGS) entry which is preliminary data.</text>
</comment>
<dbReference type="InterPro" id="IPR035906">
    <property type="entry name" value="MetI-like_sf"/>
</dbReference>
<evidence type="ECO:0000256" key="7">
    <source>
        <dbReference type="RuleBase" id="RU363032"/>
    </source>
</evidence>
<dbReference type="OrthoDB" id="8557224at2"/>
<evidence type="ECO:0000313" key="10">
    <source>
        <dbReference type="Proteomes" id="UP000053372"/>
    </source>
</evidence>
<protein>
    <submittedName>
        <fullName evidence="9">Phosphonate ABC transporter permease</fullName>
    </submittedName>
</protein>
<keyword evidence="6 7" id="KW-0472">Membrane</keyword>
<feature type="transmembrane region" description="Helical" evidence="7">
    <location>
        <begin position="16"/>
        <end position="37"/>
    </location>
</feature>
<keyword evidence="4 7" id="KW-0812">Transmembrane</keyword>
<keyword evidence="10" id="KW-1185">Reference proteome</keyword>
<dbReference type="SUPFAM" id="SSF161098">
    <property type="entry name" value="MetI-like"/>
    <property type="match status" value="1"/>
</dbReference>
<dbReference type="AlphaFoldDB" id="A0A0V7ZS98"/>
<organism evidence="9 10">
    <name type="scientific">Mastigocoleus testarum BC008</name>
    <dbReference type="NCBI Taxonomy" id="371196"/>
    <lineage>
        <taxon>Bacteria</taxon>
        <taxon>Bacillati</taxon>
        <taxon>Cyanobacteriota</taxon>
        <taxon>Cyanophyceae</taxon>
        <taxon>Nostocales</taxon>
        <taxon>Hapalosiphonaceae</taxon>
        <taxon>Mastigocoleus</taxon>
    </lineage>
</organism>
<gene>
    <name evidence="9" type="ORF">BC008_30365</name>
</gene>
<name>A0A0V7ZS98_9CYAN</name>
<feature type="domain" description="ABC transmembrane type-1" evidence="8">
    <location>
        <begin position="74"/>
        <end position="254"/>
    </location>
</feature>
<comment type="subcellular location">
    <subcellularLocation>
        <location evidence="1 7">Cell membrane</location>
        <topology evidence="1 7">Multi-pass membrane protein</topology>
    </subcellularLocation>
</comment>
<reference evidence="9 10" key="1">
    <citation type="journal article" date="2015" name="Genome Announc.">
        <title>Draft Genome of the Euendolithic (true boring) Cyanobacterium Mastigocoleus testarum strain BC008.</title>
        <authorList>
            <person name="Guida B.S."/>
            <person name="Garcia-Pichel F."/>
        </authorList>
    </citation>
    <scope>NUCLEOTIDE SEQUENCE [LARGE SCALE GENOMIC DNA]</scope>
    <source>
        <strain evidence="9 10">BC008</strain>
    </source>
</reference>
<dbReference type="InterPro" id="IPR000515">
    <property type="entry name" value="MetI-like"/>
</dbReference>
<keyword evidence="2 7" id="KW-0813">Transport</keyword>
<evidence type="ECO:0000256" key="4">
    <source>
        <dbReference type="ARBA" id="ARBA00022692"/>
    </source>
</evidence>
<dbReference type="InterPro" id="IPR005769">
    <property type="entry name" value="PhnE/PtxC"/>
</dbReference>
<proteinExistence type="inferred from homology"/>
<feature type="transmembrane region" description="Helical" evidence="7">
    <location>
        <begin position="211"/>
        <end position="228"/>
    </location>
</feature>
<comment type="similarity">
    <text evidence="7">Belongs to the binding-protein-dependent transport system permease family.</text>
</comment>
<feature type="transmembrane region" description="Helical" evidence="7">
    <location>
        <begin position="181"/>
        <end position="205"/>
    </location>
</feature>
<evidence type="ECO:0000256" key="5">
    <source>
        <dbReference type="ARBA" id="ARBA00022989"/>
    </source>
</evidence>
<dbReference type="GO" id="GO:0005886">
    <property type="term" value="C:plasma membrane"/>
    <property type="evidence" value="ECO:0007669"/>
    <property type="project" value="UniProtKB-SubCell"/>
</dbReference>
<dbReference type="Proteomes" id="UP000053372">
    <property type="component" value="Unassembled WGS sequence"/>
</dbReference>
<feature type="transmembrane region" description="Helical" evidence="7">
    <location>
        <begin position="127"/>
        <end position="160"/>
    </location>
</feature>
<keyword evidence="3" id="KW-1003">Cell membrane</keyword>
<dbReference type="NCBIfam" id="TIGR01097">
    <property type="entry name" value="PhnE"/>
    <property type="match status" value="1"/>
</dbReference>
<evidence type="ECO:0000256" key="1">
    <source>
        <dbReference type="ARBA" id="ARBA00004651"/>
    </source>
</evidence>
<sequence length="265" mass="29289">MRIFNWEWSTKNGLPHTGIIIGITIITLLLVLTAPVVEMNPQHIYNSGDNLLDFLSHWFIQPEWEYLPKLAGKLWETIEIAIVATALALVLSFPLGILAAINTTPHPLVYHITRNILSFMRALPELVWALVFVSAVGLGPLPGVMALTFVTTGFLAKFFAESMEVVNRKVISGVKATGASSLQILMFAILPQALPDFCGAVLYVIDRNVRAATILGLVGAGGIGYELVSSIRLFYYSRLVLILFSIYLIVTFFDRLSNIIRSKVI</sequence>
<evidence type="ECO:0000313" key="9">
    <source>
        <dbReference type="EMBL" id="KST67501.1"/>
    </source>
</evidence>
<accession>A0A0V7ZS98</accession>
<dbReference type="Pfam" id="PF00528">
    <property type="entry name" value="BPD_transp_1"/>
    <property type="match status" value="1"/>
</dbReference>
<evidence type="ECO:0000256" key="6">
    <source>
        <dbReference type="ARBA" id="ARBA00023136"/>
    </source>
</evidence>
<dbReference type="GO" id="GO:0015416">
    <property type="term" value="F:ABC-type phosphonate transporter activity"/>
    <property type="evidence" value="ECO:0007669"/>
    <property type="project" value="InterPro"/>
</dbReference>
<dbReference type="EMBL" id="LMTZ01000087">
    <property type="protein sequence ID" value="KST67501.1"/>
    <property type="molecule type" value="Genomic_DNA"/>
</dbReference>
<feature type="transmembrane region" description="Helical" evidence="7">
    <location>
        <begin position="80"/>
        <end position="101"/>
    </location>
</feature>
<evidence type="ECO:0000256" key="2">
    <source>
        <dbReference type="ARBA" id="ARBA00022448"/>
    </source>
</evidence>
<dbReference type="PANTHER" id="PTHR30043:SF1">
    <property type="entry name" value="ABC TRANSPORT SYSTEM PERMEASE PROTEIN P69"/>
    <property type="match status" value="1"/>
</dbReference>